<proteinExistence type="predicted"/>
<name>A0A9D4W697_PEA</name>
<evidence type="ECO:0000313" key="8">
    <source>
        <dbReference type="EMBL" id="KAI5396839.1"/>
    </source>
</evidence>
<feature type="region of interest" description="Disordered" evidence="6">
    <location>
        <begin position="195"/>
        <end position="222"/>
    </location>
</feature>
<evidence type="ECO:0000256" key="5">
    <source>
        <dbReference type="ARBA" id="ARBA00023242"/>
    </source>
</evidence>
<dbReference type="EMBL" id="JAMSHJ010000006">
    <property type="protein sequence ID" value="KAI5396839.1"/>
    <property type="molecule type" value="Genomic_DNA"/>
</dbReference>
<keyword evidence="4" id="KW-0804">Transcription</keyword>
<evidence type="ECO:0000256" key="2">
    <source>
        <dbReference type="ARBA" id="ARBA00023015"/>
    </source>
</evidence>
<gene>
    <name evidence="8" type="ORF">KIW84_062894</name>
</gene>
<accession>A0A9D4W697</accession>
<dbReference type="Gene3D" id="3.30.730.10">
    <property type="entry name" value="AP2/ERF domain"/>
    <property type="match status" value="2"/>
</dbReference>
<dbReference type="GO" id="GO:0003700">
    <property type="term" value="F:DNA-binding transcription factor activity"/>
    <property type="evidence" value="ECO:0007669"/>
    <property type="project" value="InterPro"/>
</dbReference>
<evidence type="ECO:0000256" key="4">
    <source>
        <dbReference type="ARBA" id="ARBA00023163"/>
    </source>
</evidence>
<comment type="subcellular location">
    <subcellularLocation>
        <location evidence="1">Nucleus</location>
    </subcellularLocation>
</comment>
<dbReference type="GO" id="GO:0003677">
    <property type="term" value="F:DNA binding"/>
    <property type="evidence" value="ECO:0007669"/>
    <property type="project" value="UniProtKB-KW"/>
</dbReference>
<keyword evidence="2" id="KW-0805">Transcription regulation</keyword>
<keyword evidence="5" id="KW-0539">Nucleus</keyword>
<dbReference type="PANTHER" id="PTHR32467:SF241">
    <property type="entry name" value="OS01G0899800 PROTEIN"/>
    <property type="match status" value="1"/>
</dbReference>
<dbReference type="Proteomes" id="UP001058974">
    <property type="component" value="Chromosome 6"/>
</dbReference>
<keyword evidence="3" id="KW-0238">DNA-binding</keyword>
<evidence type="ECO:0000256" key="3">
    <source>
        <dbReference type="ARBA" id="ARBA00023125"/>
    </source>
</evidence>
<dbReference type="Gramene" id="Psat6g129280.2">
    <property type="protein sequence ID" value="Psat6g129280.2.cds"/>
    <property type="gene ID" value="Psat6g129280"/>
</dbReference>
<reference evidence="8 9" key="1">
    <citation type="journal article" date="2022" name="Nat. Genet.">
        <title>Improved pea reference genome and pan-genome highlight genomic features and evolutionary characteristics.</title>
        <authorList>
            <person name="Yang T."/>
            <person name="Liu R."/>
            <person name="Luo Y."/>
            <person name="Hu S."/>
            <person name="Wang D."/>
            <person name="Wang C."/>
            <person name="Pandey M.K."/>
            <person name="Ge S."/>
            <person name="Xu Q."/>
            <person name="Li N."/>
            <person name="Li G."/>
            <person name="Huang Y."/>
            <person name="Saxena R.K."/>
            <person name="Ji Y."/>
            <person name="Li M."/>
            <person name="Yan X."/>
            <person name="He Y."/>
            <person name="Liu Y."/>
            <person name="Wang X."/>
            <person name="Xiang C."/>
            <person name="Varshney R.K."/>
            <person name="Ding H."/>
            <person name="Gao S."/>
            <person name="Zong X."/>
        </authorList>
    </citation>
    <scope>NUCLEOTIDE SEQUENCE [LARGE SCALE GENOMIC DNA]</scope>
    <source>
        <strain evidence="8 9">cv. Zhongwan 6</strain>
    </source>
</reference>
<feature type="domain" description="AP2/ERF" evidence="7">
    <location>
        <begin position="144"/>
        <end position="201"/>
    </location>
</feature>
<evidence type="ECO:0000313" key="9">
    <source>
        <dbReference type="Proteomes" id="UP001058974"/>
    </source>
</evidence>
<dbReference type="SUPFAM" id="SSF54171">
    <property type="entry name" value="DNA-binding domain"/>
    <property type="match status" value="2"/>
</dbReference>
<dbReference type="PANTHER" id="PTHR32467">
    <property type="entry name" value="AP2-LIKE ETHYLENE-RESPONSIVE TRANSCRIPTION FACTOR"/>
    <property type="match status" value="1"/>
</dbReference>
<evidence type="ECO:0000256" key="6">
    <source>
        <dbReference type="SAM" id="MobiDB-lite"/>
    </source>
</evidence>
<dbReference type="InterPro" id="IPR001471">
    <property type="entry name" value="AP2/ERF_dom"/>
</dbReference>
<dbReference type="SMART" id="SM00380">
    <property type="entry name" value="AP2"/>
    <property type="match status" value="2"/>
</dbReference>
<keyword evidence="9" id="KW-1185">Reference proteome</keyword>
<feature type="domain" description="AP2/ERF" evidence="7">
    <location>
        <begin position="56"/>
        <end position="118"/>
    </location>
</feature>
<comment type="caution">
    <text evidence="8">The sequence shown here is derived from an EMBL/GenBank/DDBJ whole genome shotgun (WGS) entry which is preliminary data.</text>
</comment>
<protein>
    <recommendedName>
        <fullName evidence="7">AP2/ERF domain-containing protein</fullName>
    </recommendedName>
</protein>
<dbReference type="InterPro" id="IPR016177">
    <property type="entry name" value="DNA-bd_dom_sf"/>
</dbReference>
<dbReference type="PROSITE" id="PS51032">
    <property type="entry name" value="AP2_ERF"/>
    <property type="match status" value="2"/>
</dbReference>
<evidence type="ECO:0000256" key="1">
    <source>
        <dbReference type="ARBA" id="ARBA00004123"/>
    </source>
</evidence>
<dbReference type="InterPro" id="IPR036955">
    <property type="entry name" value="AP2/ERF_dom_sf"/>
</dbReference>
<dbReference type="Gramene" id="Psat06G0289400-T1">
    <property type="protein sequence ID" value="KAI5396839.1"/>
    <property type="gene ID" value="KIW84_062894"/>
</dbReference>
<dbReference type="GO" id="GO:0005634">
    <property type="term" value="C:nucleus"/>
    <property type="evidence" value="ECO:0007669"/>
    <property type="project" value="UniProtKB-SubCell"/>
</dbReference>
<organism evidence="8 9">
    <name type="scientific">Pisum sativum</name>
    <name type="common">Garden pea</name>
    <name type="synonym">Lathyrus oleraceus</name>
    <dbReference type="NCBI Taxonomy" id="3888"/>
    <lineage>
        <taxon>Eukaryota</taxon>
        <taxon>Viridiplantae</taxon>
        <taxon>Streptophyta</taxon>
        <taxon>Embryophyta</taxon>
        <taxon>Tracheophyta</taxon>
        <taxon>Spermatophyta</taxon>
        <taxon>Magnoliopsida</taxon>
        <taxon>eudicotyledons</taxon>
        <taxon>Gunneridae</taxon>
        <taxon>Pentapetalae</taxon>
        <taxon>rosids</taxon>
        <taxon>fabids</taxon>
        <taxon>Fabales</taxon>
        <taxon>Fabaceae</taxon>
        <taxon>Papilionoideae</taxon>
        <taxon>50 kb inversion clade</taxon>
        <taxon>NPAAA clade</taxon>
        <taxon>Hologalegina</taxon>
        <taxon>IRL clade</taxon>
        <taxon>Fabeae</taxon>
        <taxon>Lathyrus</taxon>
    </lineage>
</organism>
<dbReference type="AlphaFoldDB" id="A0A9D4W697"/>
<evidence type="ECO:0000259" key="7">
    <source>
        <dbReference type="PROSITE" id="PS51032"/>
    </source>
</evidence>
<feature type="region of interest" description="Disordered" evidence="6">
    <location>
        <begin position="1"/>
        <end position="40"/>
    </location>
</feature>
<sequence length="289" mass="32768">MDRLIESPLESFENETDPNESRNVGSVTKENEGNEVKKTKRVKKITKNDIDLKSSKYRGVTKLSNNRYEAFVWQNNMRKGGRGNRVYIGEFETEIDAAKAHDLFAIEKWGESTLTNFPVSGYSKQISEMKSIGIISTSKKALTNYMGVSRVNGDKWEARLEKGNGRPSHYLGIFDTEEKAARAYDAATRRLNRDEAYTKFDPDNGNEDNSESKETKSTVSNEEAVIVDDNDVFQHNEEYQYHKALLHQHDDIDPSAPMVLYNFIYNSFYVVGKDGIINSGDSSNQGAED</sequence>
<dbReference type="CDD" id="cd00018">
    <property type="entry name" value="AP2"/>
    <property type="match status" value="2"/>
</dbReference>